<keyword evidence="2 6" id="KW-0812">Transmembrane</keyword>
<protein>
    <recommendedName>
        <fullName evidence="7">Translocation and assembly module TamB C-terminal domain-containing protein</fullName>
    </recommendedName>
</protein>
<evidence type="ECO:0000256" key="5">
    <source>
        <dbReference type="SAM" id="MobiDB-lite"/>
    </source>
</evidence>
<dbReference type="KEGG" id="llu:AKJ09_03895"/>
<evidence type="ECO:0000256" key="1">
    <source>
        <dbReference type="ARBA" id="ARBA00004167"/>
    </source>
</evidence>
<dbReference type="GO" id="GO:0005886">
    <property type="term" value="C:plasma membrane"/>
    <property type="evidence" value="ECO:0007669"/>
    <property type="project" value="InterPro"/>
</dbReference>
<evidence type="ECO:0000256" key="3">
    <source>
        <dbReference type="ARBA" id="ARBA00022989"/>
    </source>
</evidence>
<comment type="subcellular location">
    <subcellularLocation>
        <location evidence="1">Membrane</location>
        <topology evidence="1">Single-pass membrane protein</topology>
    </subcellularLocation>
</comment>
<evidence type="ECO:0000313" key="8">
    <source>
        <dbReference type="EMBL" id="AKU97231.1"/>
    </source>
</evidence>
<dbReference type="PANTHER" id="PTHR36985:SF1">
    <property type="entry name" value="TRANSLOCATION AND ASSEMBLY MODULE SUBUNIT TAMB"/>
    <property type="match status" value="1"/>
</dbReference>
<dbReference type="EMBL" id="CP012333">
    <property type="protein sequence ID" value="AKU97231.1"/>
    <property type="molecule type" value="Genomic_DNA"/>
</dbReference>
<keyword evidence="4 6" id="KW-0472">Membrane</keyword>
<keyword evidence="9" id="KW-1185">Reference proteome</keyword>
<dbReference type="GO" id="GO:0009306">
    <property type="term" value="P:protein secretion"/>
    <property type="evidence" value="ECO:0007669"/>
    <property type="project" value="InterPro"/>
</dbReference>
<reference evidence="8 9" key="1">
    <citation type="submission" date="2015-08" db="EMBL/GenBank/DDBJ databases">
        <authorList>
            <person name="Babu N.S."/>
            <person name="Beckwith C.J."/>
            <person name="Beseler K.G."/>
            <person name="Brison A."/>
            <person name="Carone J.V."/>
            <person name="Caskin T.P."/>
            <person name="Diamond M."/>
            <person name="Durham M.E."/>
            <person name="Foxe J.M."/>
            <person name="Go M."/>
            <person name="Henderson B.A."/>
            <person name="Jones I.B."/>
            <person name="McGettigan J.A."/>
            <person name="Micheletti S.J."/>
            <person name="Nasrallah M.E."/>
            <person name="Ortiz D."/>
            <person name="Piller C.R."/>
            <person name="Privatt S.R."/>
            <person name="Schneider S.L."/>
            <person name="Sharp S."/>
            <person name="Smith T.C."/>
            <person name="Stanton J.D."/>
            <person name="Ullery H.E."/>
            <person name="Wilson R.J."/>
            <person name="Serrano M.G."/>
            <person name="Buck G."/>
            <person name="Lee V."/>
            <person name="Wang Y."/>
            <person name="Carvalho R."/>
            <person name="Voegtly L."/>
            <person name="Shi R."/>
            <person name="Duckworth R."/>
            <person name="Johnson A."/>
            <person name="Loviza R."/>
            <person name="Walstead R."/>
            <person name="Shah Z."/>
            <person name="Kiflezghi M."/>
            <person name="Wade K."/>
            <person name="Ball S.L."/>
            <person name="Bradley K.W."/>
            <person name="Asai D.J."/>
            <person name="Bowman C.A."/>
            <person name="Russell D.A."/>
            <person name="Pope W.H."/>
            <person name="Jacobs-Sera D."/>
            <person name="Hendrix R.W."/>
            <person name="Hatfull G.F."/>
        </authorList>
    </citation>
    <scope>NUCLEOTIDE SEQUENCE [LARGE SCALE GENOMIC DNA]</scope>
    <source>
        <strain evidence="8 9">DSM 27648</strain>
    </source>
</reference>
<proteinExistence type="predicted"/>
<feature type="domain" description="Translocation and assembly module TamB C-terminal" evidence="7">
    <location>
        <begin position="1246"/>
        <end position="1504"/>
    </location>
</feature>
<evidence type="ECO:0000256" key="4">
    <source>
        <dbReference type="ARBA" id="ARBA00023136"/>
    </source>
</evidence>
<evidence type="ECO:0000256" key="2">
    <source>
        <dbReference type="ARBA" id="ARBA00022692"/>
    </source>
</evidence>
<evidence type="ECO:0000259" key="7">
    <source>
        <dbReference type="Pfam" id="PF04357"/>
    </source>
</evidence>
<sequence length="1550" mass="163039">MILRRTGTALVRSVQALGLGMIFVTTAVGGVLVQVNTPPGRRAVQWIVAKATNDLFAGRLVVDGITELDLGPSTHLRVDRVEIDDPDGKRVLLGRGVDVRIDLARLIGSLARHHAPNVRIDSLTIDDVDVALDRDAAGNLGIARAFASKNPAPPAAKPEPEGVNLLLNVARAHVGHAKVHGNVVPPAVDGDVNGLDGHVGIADSVLTIDVAHADAIVRSPSVPAPEGGPPSAPLEAKLEGGLSLPLAAGKIAAHADLEGHAGAVPLRVHASIDGDKVEANVDIARTSPEDLARSLPIAAAVKQPVELSASVSGTLPQLVVTAKGKVGEGSLSATGAIDLSQNQAFRADVDLAHVDARAFGASESDVSAKIRAEGTIAGGNPSGTYTATTSASTFARERLPKLSIDGRFDPHTVTAKVRGTDRGISAVGQLSLDVGKKVVAFDVTAQSSDLRTVSLLPRNIAGSVSARATGKVDLTKSTVSGNVTAKGENLEVAEAAITQADVEAQISGPLTSPRMAVKARTRDIRLTAEGKEPLTYSFATAQAQVTVAPSPRLRDVEVHLGKHGLPGAVTLSAREVGVAKGSVAVRDARVTGLGAPLEVSAQTSGGELSIRAKGDHVDMDRAAKLTGLDQLRSLPPGTHATVDIELRTGRNRGDGHVDVSVKAENGYSAEVHAVLQGKHLAGRVRVDAGPMGFVEIPNAELDLPGGPTLPNLQHATGTADIRGRIDLSQGAALFAGEGVGQVAGFAWIEGRIERGNASSLPSVRLTTRTEGLDVTLDQKGKSRRFDGVDGAVHAAYDAATDETELTFLTWDRHGLVASANAKARIPLVGILSGTKVLDRAAIGQLEASAIVDVPRRNVRDLPSWFGSPDTHGALEARAQLEGLLSKPKVTTTARFDGIRETTLRRDAPSYQPVDGALDARWDGERVIATMRMDERNAPPPDAKASPQDPNQKPRAPGQVRGLVLARLHARDIIAGLGDKDLPWNLSAELDVKNLELAPLRLPEDIRGALTGRFKVRNLNEHASFDATASVDGLTVARVKVKSTELRARAEDGNVSANVTLKQQDGGSAEARIASTALSWKGVVMGWDATKSTRLDYDVRGMRLAILRPVVRSFAQEIDGKINGRGSASIDGASQVFDGGLTLEGGQMYVTALGEEISSLTATAHFDKQGSFMVRNAAGKMGTGSFTAYATGKLKGLSLDYADLFVEIPEKRAIPISVEGATYAEATGQVRVAAHTGDDGKSMVIDVMVPRAQVTLPDRPTQSLQSLDPDTTIDVGVRKANGELVTALLAPTRTRAQISSPSGTPKDKSTTTLNIALGNEVLVKGQSLRIYLGGKLAIVPGDETSIRGSLELKSGTADVQGRRFTVDHGTVTFPSGEPPDNPQIVAAAYWDAGDGTRVWVEFVGPVKTGTITLRSEPAYSKSEIFSLLLFGRVDPNSATASTRQSGQDQASTVGAGFASAGLNQAFSQVADGRVDTEQGTTGANRQLIKIGFRATRTIKVQYGYSPNPTTLREPDKQYFFGDWQFLPKWSLLLTEGFSGTTILDVLYQHRY</sequence>
<dbReference type="GO" id="GO:0097347">
    <property type="term" value="C:TAM protein secretion complex"/>
    <property type="evidence" value="ECO:0007669"/>
    <property type="project" value="TreeGrafter"/>
</dbReference>
<gene>
    <name evidence="8" type="ORF">AKJ09_03895</name>
</gene>
<evidence type="ECO:0000313" key="9">
    <source>
        <dbReference type="Proteomes" id="UP000064967"/>
    </source>
</evidence>
<accession>A0A0K1PV47</accession>
<dbReference type="RefSeq" id="WP_146648400.1">
    <property type="nucleotide sequence ID" value="NZ_CP012333.1"/>
</dbReference>
<dbReference type="Pfam" id="PF04357">
    <property type="entry name" value="TamB"/>
    <property type="match status" value="1"/>
</dbReference>
<keyword evidence="3 6" id="KW-1133">Transmembrane helix</keyword>
<name>A0A0K1PV47_9BACT</name>
<dbReference type="STRING" id="1391654.AKJ09_03895"/>
<organism evidence="8 9">
    <name type="scientific">Labilithrix luteola</name>
    <dbReference type="NCBI Taxonomy" id="1391654"/>
    <lineage>
        <taxon>Bacteria</taxon>
        <taxon>Pseudomonadati</taxon>
        <taxon>Myxococcota</taxon>
        <taxon>Polyangia</taxon>
        <taxon>Polyangiales</taxon>
        <taxon>Labilitrichaceae</taxon>
        <taxon>Labilithrix</taxon>
    </lineage>
</organism>
<evidence type="ECO:0000256" key="6">
    <source>
        <dbReference type="SAM" id="Phobius"/>
    </source>
</evidence>
<feature type="transmembrane region" description="Helical" evidence="6">
    <location>
        <begin position="12"/>
        <end position="33"/>
    </location>
</feature>
<feature type="region of interest" description="Disordered" evidence="5">
    <location>
        <begin position="933"/>
        <end position="956"/>
    </location>
</feature>
<dbReference type="InterPro" id="IPR007452">
    <property type="entry name" value="TamB_C"/>
</dbReference>
<dbReference type="Proteomes" id="UP000064967">
    <property type="component" value="Chromosome"/>
</dbReference>
<dbReference type="PANTHER" id="PTHR36985">
    <property type="entry name" value="TRANSLOCATION AND ASSEMBLY MODULE SUBUNIT TAMB"/>
    <property type="match status" value="1"/>
</dbReference>
<dbReference type="OrthoDB" id="5476182at2"/>